<dbReference type="AlphaFoldDB" id="A0A915DEH6"/>
<dbReference type="Pfam" id="PF16186">
    <property type="entry name" value="Arm_3"/>
    <property type="match status" value="1"/>
</dbReference>
<dbReference type="Proteomes" id="UP000887574">
    <property type="component" value="Unplaced"/>
</dbReference>
<dbReference type="SUPFAM" id="SSF48371">
    <property type="entry name" value="ARM repeat"/>
    <property type="match status" value="1"/>
</dbReference>
<name>A0A915DEH6_9BILA</name>
<dbReference type="InterPro" id="IPR011989">
    <property type="entry name" value="ARM-like"/>
</dbReference>
<sequence>MRLKNSGKILSMSDDVAKKIEESGGLDNIEHLLNNENYDVFQMALWLYDTYFHHEENENREIIDKRMNEFQCERMDKKSDIFGFLEGEDY</sequence>
<evidence type="ECO:0000313" key="2">
    <source>
        <dbReference type="WBParaSite" id="jg18583"/>
    </source>
</evidence>
<dbReference type="InterPro" id="IPR016024">
    <property type="entry name" value="ARM-type_fold"/>
</dbReference>
<dbReference type="InterPro" id="IPR032413">
    <property type="entry name" value="Arm_3"/>
</dbReference>
<organism evidence="1 2">
    <name type="scientific">Ditylenchus dipsaci</name>
    <dbReference type="NCBI Taxonomy" id="166011"/>
    <lineage>
        <taxon>Eukaryota</taxon>
        <taxon>Metazoa</taxon>
        <taxon>Ecdysozoa</taxon>
        <taxon>Nematoda</taxon>
        <taxon>Chromadorea</taxon>
        <taxon>Rhabditida</taxon>
        <taxon>Tylenchina</taxon>
        <taxon>Tylenchomorpha</taxon>
        <taxon>Sphaerularioidea</taxon>
        <taxon>Anguinidae</taxon>
        <taxon>Anguininae</taxon>
        <taxon>Ditylenchus</taxon>
    </lineage>
</organism>
<evidence type="ECO:0000313" key="1">
    <source>
        <dbReference type="Proteomes" id="UP000887574"/>
    </source>
</evidence>
<proteinExistence type="predicted"/>
<accession>A0A915DEH6</accession>
<keyword evidence="1" id="KW-1185">Reference proteome</keyword>
<reference evidence="2" key="1">
    <citation type="submission" date="2022-11" db="UniProtKB">
        <authorList>
            <consortium name="WormBaseParasite"/>
        </authorList>
    </citation>
    <scope>IDENTIFICATION</scope>
</reference>
<protein>
    <submittedName>
        <fullName evidence="2">Uncharacterized protein</fullName>
    </submittedName>
</protein>
<dbReference type="Gene3D" id="1.25.10.10">
    <property type="entry name" value="Leucine-rich Repeat Variant"/>
    <property type="match status" value="1"/>
</dbReference>
<dbReference type="WBParaSite" id="jg18583">
    <property type="protein sequence ID" value="jg18583"/>
    <property type="gene ID" value="jg18583"/>
</dbReference>